<dbReference type="EMBL" id="CAVP010058468">
    <property type="protein sequence ID" value="CDL94717.1"/>
    <property type="molecule type" value="Genomic_DNA"/>
</dbReference>
<dbReference type="Gene3D" id="1.10.10.10">
    <property type="entry name" value="Winged helix-like DNA-binding domain superfamily/Winged helix DNA-binding domain"/>
    <property type="match status" value="1"/>
</dbReference>
<dbReference type="InterPro" id="IPR052709">
    <property type="entry name" value="Transposase-MT_Hybrid"/>
</dbReference>
<dbReference type="Gene3D" id="1.10.10.1450">
    <property type="match status" value="1"/>
</dbReference>
<reference evidence="2" key="2">
    <citation type="submission" date="2013-05" db="EMBL/GenBank/DDBJ databases">
        <title>The genome and transcriptome of Haemonchus contortus: a key model parasite for drug and vaccine discovery.</title>
        <authorList>
            <person name="Laing R."/>
            <person name="Kikuchi T."/>
            <person name="Martinelli A."/>
            <person name="Tsai I.J."/>
            <person name="Beech R.N."/>
            <person name="Redman E."/>
            <person name="Holroyd N."/>
            <person name="Bartley D.J."/>
            <person name="Beasley H."/>
            <person name="Britton C."/>
            <person name="Curran D."/>
            <person name="Devaney E."/>
            <person name="Gilabert A."/>
            <person name="Jackson F."/>
            <person name="Hunt M."/>
            <person name="Johnston S."/>
            <person name="Kryukov I."/>
            <person name="Li K."/>
            <person name="Morrison A.A."/>
            <person name="Reid A.J."/>
            <person name="Sargison N."/>
            <person name="Saunders G."/>
            <person name="Wasmuth J.D."/>
            <person name="Wolstenholme A."/>
            <person name="Berriman M."/>
            <person name="Gilleard J.S."/>
            <person name="Cotton J.A."/>
        </authorList>
    </citation>
    <scope>NUCLEOTIDE SEQUENCE [LARGE SCALE GENOMIC DNA]</scope>
    <source>
        <strain evidence="2">ISE/inbred ISE</strain>
    </source>
</reference>
<proteinExistence type="predicted"/>
<sequence length="171" mass="19358">MGRFRSQLSDGVDSSTIASLLVNFMLSDISAKEAQAKIVDTYGADAISYDTCKTWIAKFKRGDFSLQDAPGCGRPMELDLKLLQSTVEEDPYATTRELAAMLGHAQSTVESRLEKIAKVAKLGRWIPHQLTDYDIMRRVDTRTSLRTLQKKYKFRDTLITGDEKWVPYKTL</sequence>
<protein>
    <submittedName>
        <fullName evidence="2">Transposase</fullName>
    </submittedName>
</protein>
<name>W6NRC1_HAECO</name>
<comment type="caution">
    <text evidence="2">The sequence shown here is derived from an EMBL/GenBank/DDBJ whole genome shotgun (WGS) entry which is preliminary data.</text>
</comment>
<dbReference type="InterPro" id="IPR041426">
    <property type="entry name" value="Mos1_HTH"/>
</dbReference>
<dbReference type="PANTHER" id="PTHR46060:SF1">
    <property type="entry name" value="MARINER MOS1 TRANSPOSASE-LIKE PROTEIN"/>
    <property type="match status" value="1"/>
</dbReference>
<gene>
    <name evidence="2" type="ORF">HCOI_01148700</name>
</gene>
<dbReference type="AlphaFoldDB" id="W6NRC1"/>
<evidence type="ECO:0000259" key="1">
    <source>
        <dbReference type="Pfam" id="PF17906"/>
    </source>
</evidence>
<evidence type="ECO:0000313" key="2">
    <source>
        <dbReference type="EMBL" id="CDL94717.1"/>
    </source>
</evidence>
<feature type="domain" description="Mos1 transposase HTH" evidence="1">
    <location>
        <begin position="25"/>
        <end position="63"/>
    </location>
</feature>
<organism evidence="2">
    <name type="scientific">Haemonchus contortus</name>
    <name type="common">Barber pole worm</name>
    <dbReference type="NCBI Taxonomy" id="6289"/>
    <lineage>
        <taxon>Eukaryota</taxon>
        <taxon>Metazoa</taxon>
        <taxon>Ecdysozoa</taxon>
        <taxon>Nematoda</taxon>
        <taxon>Chromadorea</taxon>
        <taxon>Rhabditida</taxon>
        <taxon>Rhabditina</taxon>
        <taxon>Rhabditomorpha</taxon>
        <taxon>Strongyloidea</taxon>
        <taxon>Trichostrongylidae</taxon>
        <taxon>Haemonchus</taxon>
    </lineage>
</organism>
<reference evidence="2" key="1">
    <citation type="submission" date="2013-03" db="EMBL/GenBank/DDBJ databases">
        <authorList>
            <person name="Aslett M."/>
        </authorList>
    </citation>
    <scope>NUCLEOTIDE SEQUENCE [LARGE SCALE GENOMIC DNA]</scope>
    <source>
        <strain evidence="2">ISE/inbred ISE</strain>
    </source>
</reference>
<dbReference type="PANTHER" id="PTHR46060">
    <property type="entry name" value="MARINER MOS1 TRANSPOSASE-LIKE PROTEIN"/>
    <property type="match status" value="1"/>
</dbReference>
<accession>W6NRC1</accession>
<dbReference type="InterPro" id="IPR036388">
    <property type="entry name" value="WH-like_DNA-bd_sf"/>
</dbReference>
<dbReference type="Pfam" id="PF17906">
    <property type="entry name" value="HTH_48"/>
    <property type="match status" value="1"/>
</dbReference>